<keyword evidence="1" id="KW-0539">Nucleus</keyword>
<evidence type="ECO:0000259" key="3">
    <source>
        <dbReference type="PROSITE" id="PS50118"/>
    </source>
</evidence>
<dbReference type="Pfam" id="PF00505">
    <property type="entry name" value="HMG_box"/>
    <property type="match status" value="1"/>
</dbReference>
<dbReference type="InterPro" id="IPR036910">
    <property type="entry name" value="HMG_box_dom_sf"/>
</dbReference>
<dbReference type="SMART" id="SM00398">
    <property type="entry name" value="HMG"/>
    <property type="match status" value="1"/>
</dbReference>
<dbReference type="GO" id="GO:0003677">
    <property type="term" value="F:DNA binding"/>
    <property type="evidence" value="ECO:0007669"/>
    <property type="project" value="UniProtKB-UniRule"/>
</dbReference>
<keyword evidence="5" id="KW-1185">Reference proteome</keyword>
<dbReference type="Proteomes" id="UP000265703">
    <property type="component" value="Unassembled WGS sequence"/>
</dbReference>
<dbReference type="Gene3D" id="1.10.30.10">
    <property type="entry name" value="High mobility group box domain"/>
    <property type="match status" value="1"/>
</dbReference>
<sequence length="265" mass="30577">MTRSNRESTRNVRNVSNKKKLSNVKTKKKSSKQKNVNSKRNSSKREEITVDLPFPPDIRLEKFFPSKYTVSLRTLNAFIIYRKVVTAEIKKSHTLCWSSISSIASKKWSLEDAQVKQHYKELAEKTKALYRSKHLFYVHQGKNAAGSIMFQDNETTENSPKTFTFVYSEYENNSSNLNNEVAKQENAFSEQIESDTAMSIDVNSHVLPNENEQNIIPSVNADPILDSRNYINLINMVNMYDFPMTSLLHDDGFSFPFEMANDNMF</sequence>
<evidence type="ECO:0000256" key="1">
    <source>
        <dbReference type="PROSITE-ProRule" id="PRU00267"/>
    </source>
</evidence>
<feature type="region of interest" description="Disordered" evidence="2">
    <location>
        <begin position="1"/>
        <end position="48"/>
    </location>
</feature>
<feature type="domain" description="HMG box" evidence="3">
    <location>
        <begin position="71"/>
        <end position="138"/>
    </location>
</feature>
<dbReference type="InterPro" id="IPR009071">
    <property type="entry name" value="HMG_box_dom"/>
</dbReference>
<dbReference type="AlphaFoldDB" id="A0A397TBS6"/>
<gene>
    <name evidence="4" type="ORF">C1645_765076</name>
</gene>
<reference evidence="4 5" key="1">
    <citation type="submission" date="2018-06" db="EMBL/GenBank/DDBJ databases">
        <title>Comparative genomics reveals the genomic features of Rhizophagus irregularis, R. cerebriforme, R. diaphanum and Gigaspora rosea, and their symbiotic lifestyle signature.</title>
        <authorList>
            <person name="Morin E."/>
            <person name="San Clemente H."/>
            <person name="Chen E.C.H."/>
            <person name="De La Providencia I."/>
            <person name="Hainaut M."/>
            <person name="Kuo A."/>
            <person name="Kohler A."/>
            <person name="Murat C."/>
            <person name="Tang N."/>
            <person name="Roy S."/>
            <person name="Loubradou J."/>
            <person name="Henrissat B."/>
            <person name="Grigoriev I.V."/>
            <person name="Corradi N."/>
            <person name="Roux C."/>
            <person name="Martin F.M."/>
        </authorList>
    </citation>
    <scope>NUCLEOTIDE SEQUENCE [LARGE SCALE GENOMIC DNA]</scope>
    <source>
        <strain evidence="4 5">DAOM 227022</strain>
    </source>
</reference>
<name>A0A397TBS6_9GLOM</name>
<feature type="compositionally biased region" description="Basic and acidic residues" evidence="2">
    <location>
        <begin position="1"/>
        <end position="10"/>
    </location>
</feature>
<evidence type="ECO:0000313" key="4">
    <source>
        <dbReference type="EMBL" id="RIA92431.1"/>
    </source>
</evidence>
<dbReference type="SUPFAM" id="SSF47095">
    <property type="entry name" value="HMG-box"/>
    <property type="match status" value="1"/>
</dbReference>
<dbReference type="PROSITE" id="PS50118">
    <property type="entry name" value="HMG_BOX_2"/>
    <property type="match status" value="1"/>
</dbReference>
<keyword evidence="1" id="KW-0238">DNA-binding</keyword>
<dbReference type="GO" id="GO:0005634">
    <property type="term" value="C:nucleus"/>
    <property type="evidence" value="ECO:0007669"/>
    <property type="project" value="UniProtKB-UniRule"/>
</dbReference>
<evidence type="ECO:0000313" key="5">
    <source>
        <dbReference type="Proteomes" id="UP000265703"/>
    </source>
</evidence>
<evidence type="ECO:0000256" key="2">
    <source>
        <dbReference type="SAM" id="MobiDB-lite"/>
    </source>
</evidence>
<dbReference type="OrthoDB" id="6247875at2759"/>
<comment type="caution">
    <text evidence="4">The sequence shown here is derived from an EMBL/GenBank/DDBJ whole genome shotgun (WGS) entry which is preliminary data.</text>
</comment>
<accession>A0A397TBS6</accession>
<proteinExistence type="predicted"/>
<feature type="compositionally biased region" description="Basic residues" evidence="2">
    <location>
        <begin position="16"/>
        <end position="32"/>
    </location>
</feature>
<protein>
    <recommendedName>
        <fullName evidence="3">HMG box domain-containing protein</fullName>
    </recommendedName>
</protein>
<dbReference type="EMBL" id="QKYT01000126">
    <property type="protein sequence ID" value="RIA92431.1"/>
    <property type="molecule type" value="Genomic_DNA"/>
</dbReference>
<feature type="DNA-binding region" description="HMG box" evidence="1">
    <location>
        <begin position="71"/>
        <end position="138"/>
    </location>
</feature>
<organism evidence="4 5">
    <name type="scientific">Glomus cerebriforme</name>
    <dbReference type="NCBI Taxonomy" id="658196"/>
    <lineage>
        <taxon>Eukaryota</taxon>
        <taxon>Fungi</taxon>
        <taxon>Fungi incertae sedis</taxon>
        <taxon>Mucoromycota</taxon>
        <taxon>Glomeromycotina</taxon>
        <taxon>Glomeromycetes</taxon>
        <taxon>Glomerales</taxon>
        <taxon>Glomeraceae</taxon>
        <taxon>Glomus</taxon>
    </lineage>
</organism>